<dbReference type="Pfam" id="PF13812">
    <property type="entry name" value="PPR_3"/>
    <property type="match status" value="1"/>
</dbReference>
<reference evidence="4 5" key="4">
    <citation type="journal article" date="2011" name="BMC Genomics">
        <title>RNA-Seq improves annotation of protein-coding genes in the cucumber genome.</title>
        <authorList>
            <person name="Li Z."/>
            <person name="Zhang Z."/>
            <person name="Yan P."/>
            <person name="Huang S."/>
            <person name="Fei Z."/>
            <person name="Lin K."/>
        </authorList>
    </citation>
    <scope>NUCLEOTIDE SEQUENCE [LARGE SCALE GENOMIC DNA]</scope>
    <source>
        <strain evidence="5">cv. 9930</strain>
    </source>
</reference>
<reference evidence="4 5" key="2">
    <citation type="journal article" date="2009" name="PLoS ONE">
        <title>An integrated genetic and cytogenetic map of the cucumber genome.</title>
        <authorList>
            <person name="Ren Y."/>
            <person name="Zhang Z."/>
            <person name="Liu J."/>
            <person name="Staub J.E."/>
            <person name="Han Y."/>
            <person name="Cheng Z."/>
            <person name="Li X."/>
            <person name="Lu J."/>
            <person name="Miao H."/>
            <person name="Kang H."/>
            <person name="Xie B."/>
            <person name="Gu X."/>
            <person name="Wang X."/>
            <person name="Du Y."/>
            <person name="Jin W."/>
            <person name="Huang S."/>
        </authorList>
    </citation>
    <scope>NUCLEOTIDE SEQUENCE [LARGE SCALE GENOMIC DNA]</scope>
    <source>
        <strain evidence="5">cv. 9930</strain>
    </source>
</reference>
<dbReference type="InterPro" id="IPR002885">
    <property type="entry name" value="PPR_rpt"/>
</dbReference>
<organism evidence="4 5">
    <name type="scientific">Cucumis sativus</name>
    <name type="common">Cucumber</name>
    <dbReference type="NCBI Taxonomy" id="3659"/>
    <lineage>
        <taxon>Eukaryota</taxon>
        <taxon>Viridiplantae</taxon>
        <taxon>Streptophyta</taxon>
        <taxon>Embryophyta</taxon>
        <taxon>Tracheophyta</taxon>
        <taxon>Spermatophyta</taxon>
        <taxon>Magnoliopsida</taxon>
        <taxon>eudicotyledons</taxon>
        <taxon>Gunneridae</taxon>
        <taxon>Pentapetalae</taxon>
        <taxon>rosids</taxon>
        <taxon>fabids</taxon>
        <taxon>Cucurbitales</taxon>
        <taxon>Cucurbitaceae</taxon>
        <taxon>Benincaseae</taxon>
        <taxon>Cucumis</taxon>
    </lineage>
</organism>
<comment type="similarity">
    <text evidence="1">Belongs to the PPR family. P subfamily.</text>
</comment>
<gene>
    <name evidence="4" type="ORF">Csa_7G075050</name>
</gene>
<name>A0A0A0K3C0_CUCSA</name>
<feature type="repeat" description="PPR" evidence="3">
    <location>
        <begin position="220"/>
        <end position="254"/>
    </location>
</feature>
<dbReference type="Proteomes" id="UP000029981">
    <property type="component" value="Chromosome 7"/>
</dbReference>
<dbReference type="PROSITE" id="PS51375">
    <property type="entry name" value="PPR"/>
    <property type="match status" value="4"/>
</dbReference>
<keyword evidence="2" id="KW-0677">Repeat</keyword>
<accession>A0A0A0K3C0</accession>
<dbReference type="NCBIfam" id="TIGR00756">
    <property type="entry name" value="PPR"/>
    <property type="match status" value="4"/>
</dbReference>
<dbReference type="PANTHER" id="PTHR47941">
    <property type="entry name" value="PENTATRICOPEPTIDE REPEAT-CONTAINING PROTEIN 3, MITOCHONDRIAL"/>
    <property type="match status" value="1"/>
</dbReference>
<evidence type="ECO:0000313" key="4">
    <source>
        <dbReference type="EMBL" id="KGN43973.1"/>
    </source>
</evidence>
<dbReference type="eggNOG" id="KOG4197">
    <property type="taxonomic scope" value="Eukaryota"/>
</dbReference>
<sequence length="279" mass="31424">MIPCRIPKLSSLKLKPFSSISLQKTPLESPVSTTNLASPLTPHFLEQSARSSQWHFIKQVESSLTPSLISQTLLNLHESPQVVLDFLNHFHHKLSDARTLCLAIVIVARLPSPKPALHLLKQALGGGTTNSIREIFEFLAASRDRLGFKSSIVFDYLIKSCCDMNRADEAFECFYTMKEKGVLPTIETCNSLLSLFLKLNRTEAAWVLYAEMFRLRIKSSVYTFNIMINVLCKEGKLKKAKDFVGHMETSGVKPNIVTYNTIVHGYCSSGRWDVQARKT</sequence>
<keyword evidence="5" id="KW-1185">Reference proteome</keyword>
<protein>
    <recommendedName>
        <fullName evidence="6">Pentacotripeptide-repeat region of PRORP domain-containing protein</fullName>
    </recommendedName>
</protein>
<reference evidence="4 5" key="3">
    <citation type="journal article" date="2010" name="BMC Genomics">
        <title>Transcriptome sequencing and comparative analysis of cucumber flowers with different sex types.</title>
        <authorList>
            <person name="Guo S."/>
            <person name="Zheng Y."/>
            <person name="Joung J.G."/>
            <person name="Liu S."/>
            <person name="Zhang Z."/>
            <person name="Crasta O.R."/>
            <person name="Sobral B.W."/>
            <person name="Xu Y."/>
            <person name="Huang S."/>
            <person name="Fei Z."/>
        </authorList>
    </citation>
    <scope>NUCLEOTIDE SEQUENCE [LARGE SCALE GENOMIC DNA]</scope>
    <source>
        <strain evidence="5">cv. 9930</strain>
    </source>
</reference>
<dbReference type="InterPro" id="IPR011990">
    <property type="entry name" value="TPR-like_helical_dom_sf"/>
</dbReference>
<reference evidence="4 5" key="1">
    <citation type="journal article" date="2009" name="Nat. Genet.">
        <title>The genome of the cucumber, Cucumis sativus L.</title>
        <authorList>
            <person name="Huang S."/>
            <person name="Li R."/>
            <person name="Zhang Z."/>
            <person name="Li L."/>
            <person name="Gu X."/>
            <person name="Fan W."/>
            <person name="Lucas W.J."/>
            <person name="Wang X."/>
            <person name="Xie B."/>
            <person name="Ni P."/>
            <person name="Ren Y."/>
            <person name="Zhu H."/>
            <person name="Li J."/>
            <person name="Lin K."/>
            <person name="Jin W."/>
            <person name="Fei Z."/>
            <person name="Li G."/>
            <person name="Staub J."/>
            <person name="Kilian A."/>
            <person name="van der Vossen E.A."/>
            <person name="Wu Y."/>
            <person name="Guo J."/>
            <person name="He J."/>
            <person name="Jia Z."/>
            <person name="Ren Y."/>
            <person name="Tian G."/>
            <person name="Lu Y."/>
            <person name="Ruan J."/>
            <person name="Qian W."/>
            <person name="Wang M."/>
            <person name="Huang Q."/>
            <person name="Li B."/>
            <person name="Xuan Z."/>
            <person name="Cao J."/>
            <person name="Asan"/>
            <person name="Wu Z."/>
            <person name="Zhang J."/>
            <person name="Cai Q."/>
            <person name="Bai Y."/>
            <person name="Zhao B."/>
            <person name="Han Y."/>
            <person name="Li Y."/>
            <person name="Li X."/>
            <person name="Wang S."/>
            <person name="Shi Q."/>
            <person name="Liu S."/>
            <person name="Cho W.K."/>
            <person name="Kim J.Y."/>
            <person name="Xu Y."/>
            <person name="Heller-Uszynska K."/>
            <person name="Miao H."/>
            <person name="Cheng Z."/>
            <person name="Zhang S."/>
            <person name="Wu J."/>
            <person name="Yang Y."/>
            <person name="Kang H."/>
            <person name="Li M."/>
            <person name="Liang H."/>
            <person name="Ren X."/>
            <person name="Shi Z."/>
            <person name="Wen M."/>
            <person name="Jian M."/>
            <person name="Yang H."/>
            <person name="Zhang G."/>
            <person name="Yang Z."/>
            <person name="Chen R."/>
            <person name="Liu S."/>
            <person name="Li J."/>
            <person name="Ma L."/>
            <person name="Liu H."/>
            <person name="Zhou Y."/>
            <person name="Zhao J."/>
            <person name="Fang X."/>
            <person name="Li G."/>
            <person name="Fang L."/>
            <person name="Li Y."/>
            <person name="Liu D."/>
            <person name="Zheng H."/>
            <person name="Zhang Y."/>
            <person name="Qin N."/>
            <person name="Li Z."/>
            <person name="Yang G."/>
            <person name="Yang S."/>
            <person name="Bolund L."/>
            <person name="Kristiansen K."/>
            <person name="Zheng H."/>
            <person name="Li S."/>
            <person name="Zhang X."/>
            <person name="Yang H."/>
            <person name="Wang J."/>
            <person name="Sun R."/>
            <person name="Zhang B."/>
            <person name="Jiang S."/>
            <person name="Wang J."/>
            <person name="Du Y."/>
            <person name="Li S."/>
        </authorList>
    </citation>
    <scope>NUCLEOTIDE SEQUENCE [LARGE SCALE GENOMIC DNA]</scope>
    <source>
        <strain evidence="5">cv. 9930</strain>
    </source>
</reference>
<dbReference type="Gene3D" id="1.25.40.10">
    <property type="entry name" value="Tetratricopeptide repeat domain"/>
    <property type="match status" value="1"/>
</dbReference>
<dbReference type="OMA" id="MIPCRIP"/>
<evidence type="ECO:0000256" key="1">
    <source>
        <dbReference type="ARBA" id="ARBA00007626"/>
    </source>
</evidence>
<evidence type="ECO:0000313" key="5">
    <source>
        <dbReference type="Proteomes" id="UP000029981"/>
    </source>
</evidence>
<evidence type="ECO:0000256" key="2">
    <source>
        <dbReference type="ARBA" id="ARBA00022737"/>
    </source>
</evidence>
<feature type="repeat" description="PPR" evidence="3">
    <location>
        <begin position="150"/>
        <end position="184"/>
    </location>
</feature>
<dbReference type="EMBL" id="CM002928">
    <property type="protein sequence ID" value="KGN43973.1"/>
    <property type="molecule type" value="Genomic_DNA"/>
</dbReference>
<dbReference type="Gramene" id="KGN43973">
    <property type="protein sequence ID" value="KGN43973"/>
    <property type="gene ID" value="Csa_7G075050"/>
</dbReference>
<evidence type="ECO:0008006" key="6">
    <source>
        <dbReference type="Google" id="ProtNLM"/>
    </source>
</evidence>
<feature type="repeat" description="PPR" evidence="3">
    <location>
        <begin position="185"/>
        <end position="219"/>
    </location>
</feature>
<evidence type="ECO:0000256" key="3">
    <source>
        <dbReference type="PROSITE-ProRule" id="PRU00708"/>
    </source>
</evidence>
<dbReference type="Pfam" id="PF13041">
    <property type="entry name" value="PPR_2"/>
    <property type="match status" value="1"/>
</dbReference>
<dbReference type="AlphaFoldDB" id="A0A0A0K3C0"/>
<feature type="repeat" description="PPR" evidence="3">
    <location>
        <begin position="255"/>
        <end position="279"/>
    </location>
</feature>
<proteinExistence type="inferred from homology"/>